<dbReference type="EMBL" id="AMEP01000001">
    <property type="protein sequence ID" value="EKY04537.1"/>
    <property type="molecule type" value="Genomic_DNA"/>
</dbReference>
<gene>
    <name evidence="1" type="ORF">HMPREF9151_00002</name>
</gene>
<organism evidence="1 2">
    <name type="scientific">Hoylesella saccharolytica F0055</name>
    <dbReference type="NCBI Taxonomy" id="1127699"/>
    <lineage>
        <taxon>Bacteria</taxon>
        <taxon>Pseudomonadati</taxon>
        <taxon>Bacteroidota</taxon>
        <taxon>Bacteroidia</taxon>
        <taxon>Bacteroidales</taxon>
        <taxon>Prevotellaceae</taxon>
        <taxon>Hoylesella</taxon>
    </lineage>
</organism>
<keyword evidence="2" id="KW-1185">Reference proteome</keyword>
<name>L1NMX4_9BACT</name>
<dbReference type="STRING" id="1127699.HMPREF9151_00002"/>
<accession>L1NMX4</accession>
<sequence>MSVFYGNKYIYIVNNNNENLCILIVDLHNKKTAFGIAAFG</sequence>
<protein>
    <submittedName>
        <fullName evidence="1">Uncharacterized protein</fullName>
    </submittedName>
</protein>
<dbReference type="HOGENOM" id="CLU_3294524_0_0_10"/>
<evidence type="ECO:0000313" key="2">
    <source>
        <dbReference type="Proteomes" id="UP000010433"/>
    </source>
</evidence>
<proteinExistence type="predicted"/>
<reference evidence="1 2" key="1">
    <citation type="submission" date="2012-05" db="EMBL/GenBank/DDBJ databases">
        <authorList>
            <person name="Weinstock G."/>
            <person name="Sodergren E."/>
            <person name="Lobos E.A."/>
            <person name="Fulton L."/>
            <person name="Fulton R."/>
            <person name="Courtney L."/>
            <person name="Fronick C."/>
            <person name="O'Laughlin M."/>
            <person name="Godfrey J."/>
            <person name="Wilson R.M."/>
            <person name="Miner T."/>
            <person name="Farmer C."/>
            <person name="Delehaunty K."/>
            <person name="Cordes M."/>
            <person name="Minx P."/>
            <person name="Tomlinson C."/>
            <person name="Chen J."/>
            <person name="Wollam A."/>
            <person name="Pepin K.H."/>
            <person name="Bhonagiri V."/>
            <person name="Zhang X."/>
            <person name="Suruliraj S."/>
            <person name="Warren W."/>
            <person name="Mitreva M."/>
            <person name="Mardis E.R."/>
            <person name="Wilson R.K."/>
        </authorList>
    </citation>
    <scope>NUCLEOTIDE SEQUENCE [LARGE SCALE GENOMIC DNA]</scope>
    <source>
        <strain evidence="1 2">F0055</strain>
    </source>
</reference>
<comment type="caution">
    <text evidence="1">The sequence shown here is derived from an EMBL/GenBank/DDBJ whole genome shotgun (WGS) entry which is preliminary data.</text>
</comment>
<evidence type="ECO:0000313" key="1">
    <source>
        <dbReference type="EMBL" id="EKY04537.1"/>
    </source>
</evidence>
<dbReference type="Proteomes" id="UP000010433">
    <property type="component" value="Unassembled WGS sequence"/>
</dbReference>
<dbReference type="AlphaFoldDB" id="L1NMX4"/>